<accession>A0A2S2DZN6</accession>
<dbReference type="PANTHER" id="PTHR32114:SF2">
    <property type="entry name" value="ABC TRANSPORTER ABCH.3"/>
    <property type="match status" value="1"/>
</dbReference>
<dbReference type="Pfam" id="PF13166">
    <property type="entry name" value="AAA_13"/>
    <property type="match status" value="1"/>
</dbReference>
<dbReference type="AlphaFoldDB" id="A0A2S2DZN6"/>
<name>A0A2S2DZN6_9ALTE</name>
<organism evidence="3 4">
    <name type="scientific">Saliniradius amylolyticus</name>
    <dbReference type="NCBI Taxonomy" id="2183582"/>
    <lineage>
        <taxon>Bacteria</taxon>
        <taxon>Pseudomonadati</taxon>
        <taxon>Pseudomonadota</taxon>
        <taxon>Gammaproteobacteria</taxon>
        <taxon>Alteromonadales</taxon>
        <taxon>Alteromonadaceae</taxon>
        <taxon>Saliniradius</taxon>
    </lineage>
</organism>
<proteinExistence type="predicted"/>
<dbReference type="PANTHER" id="PTHR32114">
    <property type="entry name" value="ABC TRANSPORTER ABCH.3"/>
    <property type="match status" value="1"/>
</dbReference>
<reference evidence="3 4" key="1">
    <citation type="submission" date="2018-05" db="EMBL/GenBank/DDBJ databases">
        <title>Salinimonas sp. HMF8227 Genome sequencing and assembly.</title>
        <authorList>
            <person name="Kang H."/>
            <person name="Kang J."/>
            <person name="Cha I."/>
            <person name="Kim H."/>
            <person name="Joh K."/>
        </authorList>
    </citation>
    <scope>NUCLEOTIDE SEQUENCE [LARGE SCALE GENOMIC DNA]</scope>
    <source>
        <strain evidence="3 4">HMF8227</strain>
    </source>
</reference>
<dbReference type="OrthoDB" id="9789562at2"/>
<dbReference type="RefSeq" id="WP_109338508.1">
    <property type="nucleotide sequence ID" value="NZ_CP029347.1"/>
</dbReference>
<evidence type="ECO:0000259" key="2">
    <source>
        <dbReference type="Pfam" id="PF13166"/>
    </source>
</evidence>
<dbReference type="SUPFAM" id="SSF52540">
    <property type="entry name" value="P-loop containing nucleoside triphosphate hydrolases"/>
    <property type="match status" value="1"/>
</dbReference>
<keyword evidence="1" id="KW-0175">Coiled coil</keyword>
<evidence type="ECO:0000313" key="3">
    <source>
        <dbReference type="EMBL" id="AWL10823.1"/>
    </source>
</evidence>
<protein>
    <recommendedName>
        <fullName evidence="2">Protein CR006 P-loop domain-containing protein</fullName>
    </recommendedName>
</protein>
<dbReference type="InterPro" id="IPR026866">
    <property type="entry name" value="CR006_AAA"/>
</dbReference>
<evidence type="ECO:0000313" key="4">
    <source>
        <dbReference type="Proteomes" id="UP000245728"/>
    </source>
</evidence>
<dbReference type="EMBL" id="CP029347">
    <property type="protein sequence ID" value="AWL10823.1"/>
    <property type="molecule type" value="Genomic_DNA"/>
</dbReference>
<gene>
    <name evidence="3" type="ORF">HMF8227_00317</name>
</gene>
<feature type="coiled-coil region" evidence="1">
    <location>
        <begin position="312"/>
        <end position="339"/>
    </location>
</feature>
<evidence type="ECO:0000256" key="1">
    <source>
        <dbReference type="SAM" id="Coils"/>
    </source>
</evidence>
<dbReference type="KEGG" id="salh:HMF8227_00317"/>
<sequence length="861" mass="97172">MTPIEQIEKWIKDKPVWWRQSVRLALENGGLDDELLHEVYELALIEHELADVTDEFDNATQPIDFSGHTSEEEVVNIRSLGNVLGVGALARNQTIDFNQSGLFVVYGDNGAGKSSYANILKSACLTRGSDPKILGNVFEANNPPPSAEISFTVGSKDNEHSWTLDEPSTGALKAIRVFDTSSAHHYVNKEDALGFKPSGLNLLDELTAAVNYVKDIVDEEIMPGNGFEHVSTLNSSSDIAKVVNSLSYKHKESDIEKHRATAKEVARIEPLRQEIAHDKLQTPETLKKKLRQQRELLKPLGNMTISALKCLGDKSIEQLRKLQQDYKQKKQQAEAIKKATLDGLPLDTVTGIQWQEVWKSAKQFVEQEPHSNHFPPETGDNCPLCLQVISEESGNRLAALHKFLSDNAATEANKAYESLRNVEELIRSQDLRIHEHKTALDELESIEPGLSEKFMVLFEKLSERKMKLIEDSELPSEDEILDISAVQSIRQISQSISEQIKAVQSDEDLVKLIEKKELELQRLEDKKFVLDNFQALINNLQRHKVVKKLEGLKKQCNPLKISILSSNIYKQGVIKPLEAAFADELHQFGFTRFSIQVQTRNTGGSQQFKLAIADAGEPIVAKVASEGEQRCIAIAAFLAEMKADNRDSTVIFDDPVNSLSHQWSSRVAARLVDESKKRQVIVFTHDIVFFKLLLEQAELQDAENNSIALMRNKKYAGLVKDSAPWEALTTGKRLKVLNVELQKLRKIEANETEDEFRKASRHFYGLLRESWERLIEEKLLNKVVNRFERGVYTQRLSRLVDITEADIVRIDNAMTKCSAYFTGHDSAAGVGDPYPTIDEVSTDLEDIKMFLKELQVDRKRS</sequence>
<dbReference type="Gene3D" id="3.40.50.300">
    <property type="entry name" value="P-loop containing nucleotide triphosphate hydrolases"/>
    <property type="match status" value="2"/>
</dbReference>
<keyword evidence="4" id="KW-1185">Reference proteome</keyword>
<dbReference type="InterPro" id="IPR027417">
    <property type="entry name" value="P-loop_NTPase"/>
</dbReference>
<dbReference type="Proteomes" id="UP000245728">
    <property type="component" value="Chromosome"/>
</dbReference>
<feature type="domain" description="Protein CR006 P-loop" evidence="2">
    <location>
        <begin position="252"/>
        <end position="707"/>
    </location>
</feature>